<organism evidence="2 3">
    <name type="scientific">Polyangium spumosum</name>
    <dbReference type="NCBI Taxonomy" id="889282"/>
    <lineage>
        <taxon>Bacteria</taxon>
        <taxon>Pseudomonadati</taxon>
        <taxon>Myxococcota</taxon>
        <taxon>Polyangia</taxon>
        <taxon>Polyangiales</taxon>
        <taxon>Polyangiaceae</taxon>
        <taxon>Polyangium</taxon>
    </lineage>
</organism>
<dbReference type="SUPFAM" id="SSF52540">
    <property type="entry name" value="P-loop containing nucleoside triphosphate hydrolases"/>
    <property type="match status" value="1"/>
</dbReference>
<comment type="caution">
    <text evidence="2">The sequence shown here is derived from an EMBL/GenBank/DDBJ whole genome shotgun (WGS) entry which is preliminary data.</text>
</comment>
<dbReference type="PANTHER" id="PTHR43581:SF4">
    <property type="entry name" value="ATP_GTP PHOSPHATASE"/>
    <property type="match status" value="1"/>
</dbReference>
<gene>
    <name evidence="2" type="ORF">GF068_02470</name>
</gene>
<dbReference type="GO" id="GO:0005524">
    <property type="term" value="F:ATP binding"/>
    <property type="evidence" value="ECO:0007669"/>
    <property type="project" value="InterPro"/>
</dbReference>
<reference evidence="2 3" key="1">
    <citation type="submission" date="2019-10" db="EMBL/GenBank/DDBJ databases">
        <title>A soil myxobacterium in the family Polyangiaceae.</title>
        <authorList>
            <person name="Li Y."/>
            <person name="Wang J."/>
        </authorList>
    </citation>
    <scope>NUCLEOTIDE SEQUENCE [LARGE SCALE GENOMIC DNA]</scope>
    <source>
        <strain evidence="2 3">DSM 14734</strain>
    </source>
</reference>
<evidence type="ECO:0000313" key="3">
    <source>
        <dbReference type="Proteomes" id="UP000440224"/>
    </source>
</evidence>
<protein>
    <submittedName>
        <fullName evidence="2">AAA family ATPase</fullName>
    </submittedName>
</protein>
<dbReference type="OrthoDB" id="127554at2"/>
<dbReference type="Proteomes" id="UP000440224">
    <property type="component" value="Unassembled WGS sequence"/>
</dbReference>
<sequence length="379" mass="43594">MLKRISVHNYNCFVAFELELPRLGVLVGSNGSGKTSLWEVLAGLQDVIIRSRDVTTAFPTRTLTRWRKDDPVQRFGLDVEVDNESYRYELEIVHNTERRLASIRRERLESGGKVLYENLDGEVHLHGDDASDEPRTSFPFNRKRSFLPDMERRHDNRRTIAFREAIARMWLLVPAPQRLEPTTVNEAYWLERDGTNFTSWFRGMNLERRGLLDDLFSALNSSMPGLQDITFERMSSEVREVMLRFRAQGAEYKLSIRELSDGQRTLVLLYGFLLGALDQAALTVFDEPEMGLSPHEMQPWLARVRKTLDDHGGQAIMISHHPLVIDYIAPASTIRFRRPNGGPTVAEEVTLKTTGGLKVSEWVSLPWVYEDEYEEEPAL</sequence>
<dbReference type="RefSeq" id="WP_153817670.1">
    <property type="nucleotide sequence ID" value="NZ_WJIE01000001.1"/>
</dbReference>
<dbReference type="InterPro" id="IPR051396">
    <property type="entry name" value="Bact_Antivir_Def_Nuclease"/>
</dbReference>
<dbReference type="PIRSF" id="PIRSF029347">
    <property type="entry name" value="RecF"/>
    <property type="match status" value="1"/>
</dbReference>
<dbReference type="PANTHER" id="PTHR43581">
    <property type="entry name" value="ATP/GTP PHOSPHATASE"/>
    <property type="match status" value="1"/>
</dbReference>
<dbReference type="GO" id="GO:0016887">
    <property type="term" value="F:ATP hydrolysis activity"/>
    <property type="evidence" value="ECO:0007669"/>
    <property type="project" value="InterPro"/>
</dbReference>
<dbReference type="InterPro" id="IPR027417">
    <property type="entry name" value="P-loop_NTPase"/>
</dbReference>
<evidence type="ECO:0000313" key="2">
    <source>
        <dbReference type="EMBL" id="MRG90794.1"/>
    </source>
</evidence>
<accession>A0A6N7PKZ1</accession>
<dbReference type="Pfam" id="PF13304">
    <property type="entry name" value="AAA_21"/>
    <property type="match status" value="1"/>
</dbReference>
<feature type="domain" description="ATPase AAA-type core" evidence="1">
    <location>
        <begin position="25"/>
        <end position="326"/>
    </location>
</feature>
<dbReference type="EMBL" id="WJIE01000001">
    <property type="protein sequence ID" value="MRG90794.1"/>
    <property type="molecule type" value="Genomic_DNA"/>
</dbReference>
<name>A0A6N7PKZ1_9BACT</name>
<dbReference type="InterPro" id="IPR003959">
    <property type="entry name" value="ATPase_AAA_core"/>
</dbReference>
<evidence type="ECO:0000259" key="1">
    <source>
        <dbReference type="Pfam" id="PF13304"/>
    </source>
</evidence>
<proteinExistence type="predicted"/>
<dbReference type="Gene3D" id="3.40.50.300">
    <property type="entry name" value="P-loop containing nucleotide triphosphate hydrolases"/>
    <property type="match status" value="2"/>
</dbReference>
<dbReference type="InterPro" id="IPR014555">
    <property type="entry name" value="RecF-like"/>
</dbReference>
<keyword evidence="3" id="KW-1185">Reference proteome</keyword>
<dbReference type="AlphaFoldDB" id="A0A6N7PKZ1"/>